<dbReference type="EMBL" id="JAFMPK010000020">
    <property type="protein sequence ID" value="MBO0608067.1"/>
    <property type="molecule type" value="Genomic_DNA"/>
</dbReference>
<comment type="caution">
    <text evidence="2">The sequence shown here is derived from an EMBL/GenBank/DDBJ whole genome shotgun (WGS) entry which is preliminary data.</text>
</comment>
<reference evidence="3" key="1">
    <citation type="submission" date="2023-07" db="EMBL/GenBank/DDBJ databases">
        <title>Myceligenerans salitolerans sp. nov., a halotolerant actinomycete isolated from a salt lake in Xinjiang, China.</title>
        <authorList>
            <person name="Guan T."/>
        </authorList>
    </citation>
    <scope>NUCLEOTIDE SEQUENCE [LARGE SCALE GENOMIC DNA]</scope>
    <source>
        <strain evidence="3">XHU 5031</strain>
    </source>
</reference>
<evidence type="ECO:0000313" key="3">
    <source>
        <dbReference type="Proteomes" id="UP000664617"/>
    </source>
</evidence>
<evidence type="ECO:0000256" key="1">
    <source>
        <dbReference type="SAM" id="MobiDB-lite"/>
    </source>
</evidence>
<protein>
    <submittedName>
        <fullName evidence="2">Uncharacterized protein</fullName>
    </submittedName>
</protein>
<sequence length="110" mass="11762">MTATTVRPPHDLLRHAVAARAITRPRVAGETVGDEPHRAASDACSHWPTYPVWAALFAAEPGTGPWSAVADLPRPGRPRARRRRTARLAGAGGWTALRSTSCTTDTEPTS</sequence>
<name>A0ABS3I4Y8_9MICO</name>
<evidence type="ECO:0000313" key="2">
    <source>
        <dbReference type="EMBL" id="MBO0608067.1"/>
    </source>
</evidence>
<feature type="compositionally biased region" description="Basic residues" evidence="1">
    <location>
        <begin position="76"/>
        <end position="86"/>
    </location>
</feature>
<feature type="compositionally biased region" description="Polar residues" evidence="1">
    <location>
        <begin position="99"/>
        <end position="110"/>
    </location>
</feature>
<feature type="region of interest" description="Disordered" evidence="1">
    <location>
        <begin position="68"/>
        <end position="110"/>
    </location>
</feature>
<dbReference type="RefSeq" id="WP_207274057.1">
    <property type="nucleotide sequence ID" value="NZ_JAFMPK010000020.1"/>
</dbReference>
<dbReference type="Proteomes" id="UP000664617">
    <property type="component" value="Unassembled WGS sequence"/>
</dbReference>
<gene>
    <name evidence="2" type="ORF">J0911_03385</name>
</gene>
<organism evidence="2 3">
    <name type="scientific">Myceligenerans salitolerans</name>
    <dbReference type="NCBI Taxonomy" id="1230528"/>
    <lineage>
        <taxon>Bacteria</taxon>
        <taxon>Bacillati</taxon>
        <taxon>Actinomycetota</taxon>
        <taxon>Actinomycetes</taxon>
        <taxon>Micrococcales</taxon>
        <taxon>Promicromonosporaceae</taxon>
        <taxon>Myceligenerans</taxon>
    </lineage>
</organism>
<proteinExistence type="predicted"/>
<accession>A0ABS3I4Y8</accession>
<keyword evidence="3" id="KW-1185">Reference proteome</keyword>